<evidence type="ECO:0000313" key="1">
    <source>
        <dbReference type="EMBL" id="EKX39393.1"/>
    </source>
</evidence>
<evidence type="ECO:0008006" key="4">
    <source>
        <dbReference type="Google" id="ProtNLM"/>
    </source>
</evidence>
<dbReference type="Gene3D" id="3.40.30.10">
    <property type="entry name" value="Glutaredoxin"/>
    <property type="match status" value="1"/>
</dbReference>
<dbReference type="KEGG" id="gtt:GUITHDRAFT_114591"/>
<dbReference type="RefSeq" id="XP_005826373.1">
    <property type="nucleotide sequence ID" value="XM_005826316.1"/>
</dbReference>
<dbReference type="OrthoDB" id="74910at2759"/>
<accession>L1IT41</accession>
<gene>
    <name evidence="1" type="ORF">GUITHDRAFT_114591</name>
</gene>
<protein>
    <recommendedName>
        <fullName evidence="4">Thioredoxin domain-containing protein</fullName>
    </recommendedName>
</protein>
<dbReference type="PaxDb" id="55529-EKX39393"/>
<dbReference type="GeneID" id="17296081"/>
<reference evidence="2" key="3">
    <citation type="submission" date="2016-03" db="UniProtKB">
        <authorList>
            <consortium name="EnsemblProtists"/>
        </authorList>
    </citation>
    <scope>IDENTIFICATION</scope>
</reference>
<dbReference type="EMBL" id="JH993040">
    <property type="protein sequence ID" value="EKX39393.1"/>
    <property type="molecule type" value="Genomic_DNA"/>
</dbReference>
<dbReference type="Proteomes" id="UP000011087">
    <property type="component" value="Unassembled WGS sequence"/>
</dbReference>
<dbReference type="InterPro" id="IPR036249">
    <property type="entry name" value="Thioredoxin-like_sf"/>
</dbReference>
<sequence length="406" mass="44630">MDVSMGFSDGFVEGGREGVKEFRTVRKRKKGHRKKKGKNLYGGMFYYNGVDAFLSQVRGATLNQRHAPNMAAIALRAAGCRLQSAQAVAASEAHRMKISCGMSRAASMTVMKRSMSTESSPSNVVDVTVQNFQTVFAEKVTFVIACYMPGDQISTAVVSRLESAIKSYPSLKLARVDVEANRELIDAFRLEVVPTVLVFSNQRVSDKISSDTRTESKMYSKGEFVGALEVYKDVLQQEEEGSENGAMCVAGECGLAMCALALEDPSGAASLVEQLNDKYSAWLENRMVKQAVTGVNMSIEARKMGGSVEEFQALVANNPDDMEAREKLAGQSTSMTKIVTDIPLVLLFSHQDYAEAIEHALHIFKKDKNKSEGNGRKLLFKFFDTLGHAHPDVIEGRKRMSALLFI</sequence>
<dbReference type="AlphaFoldDB" id="L1IT41"/>
<dbReference type="SUPFAM" id="SSF52833">
    <property type="entry name" value="Thioredoxin-like"/>
    <property type="match status" value="1"/>
</dbReference>
<proteinExistence type="predicted"/>
<organism evidence="1">
    <name type="scientific">Guillardia theta (strain CCMP2712)</name>
    <name type="common">Cryptophyte</name>
    <dbReference type="NCBI Taxonomy" id="905079"/>
    <lineage>
        <taxon>Eukaryota</taxon>
        <taxon>Cryptophyceae</taxon>
        <taxon>Pyrenomonadales</taxon>
        <taxon>Geminigeraceae</taxon>
        <taxon>Guillardia</taxon>
    </lineage>
</organism>
<dbReference type="HOGENOM" id="CLU_678738_0_0_1"/>
<evidence type="ECO:0000313" key="3">
    <source>
        <dbReference type="Proteomes" id="UP000011087"/>
    </source>
</evidence>
<keyword evidence="3" id="KW-1185">Reference proteome</keyword>
<dbReference type="Gene3D" id="1.25.40.10">
    <property type="entry name" value="Tetratricopeptide repeat domain"/>
    <property type="match status" value="1"/>
</dbReference>
<evidence type="ECO:0000313" key="2">
    <source>
        <dbReference type="EnsemblProtists" id="EKX39393"/>
    </source>
</evidence>
<dbReference type="OMA" id="FVMEAND"/>
<dbReference type="eggNOG" id="ENOG502SEBP">
    <property type="taxonomic scope" value="Eukaryota"/>
</dbReference>
<dbReference type="Pfam" id="PF14561">
    <property type="entry name" value="TPR_20"/>
    <property type="match status" value="1"/>
</dbReference>
<reference evidence="1 3" key="1">
    <citation type="journal article" date="2012" name="Nature">
        <title>Algal genomes reveal evolutionary mosaicism and the fate of nucleomorphs.</title>
        <authorList>
            <consortium name="DOE Joint Genome Institute"/>
            <person name="Curtis B.A."/>
            <person name="Tanifuji G."/>
            <person name="Burki F."/>
            <person name="Gruber A."/>
            <person name="Irimia M."/>
            <person name="Maruyama S."/>
            <person name="Arias M.C."/>
            <person name="Ball S.G."/>
            <person name="Gile G.H."/>
            <person name="Hirakawa Y."/>
            <person name="Hopkins J.F."/>
            <person name="Kuo A."/>
            <person name="Rensing S.A."/>
            <person name="Schmutz J."/>
            <person name="Symeonidi A."/>
            <person name="Elias M."/>
            <person name="Eveleigh R.J."/>
            <person name="Herman E.K."/>
            <person name="Klute M.J."/>
            <person name="Nakayama T."/>
            <person name="Obornik M."/>
            <person name="Reyes-Prieto A."/>
            <person name="Armbrust E.V."/>
            <person name="Aves S.J."/>
            <person name="Beiko R.G."/>
            <person name="Coutinho P."/>
            <person name="Dacks J.B."/>
            <person name="Durnford D.G."/>
            <person name="Fast N.M."/>
            <person name="Green B.R."/>
            <person name="Grisdale C.J."/>
            <person name="Hempel F."/>
            <person name="Henrissat B."/>
            <person name="Hoppner M.P."/>
            <person name="Ishida K."/>
            <person name="Kim E."/>
            <person name="Koreny L."/>
            <person name="Kroth P.G."/>
            <person name="Liu Y."/>
            <person name="Malik S.B."/>
            <person name="Maier U.G."/>
            <person name="McRose D."/>
            <person name="Mock T."/>
            <person name="Neilson J.A."/>
            <person name="Onodera N.T."/>
            <person name="Poole A.M."/>
            <person name="Pritham E.J."/>
            <person name="Richards T.A."/>
            <person name="Rocap G."/>
            <person name="Roy S.W."/>
            <person name="Sarai C."/>
            <person name="Schaack S."/>
            <person name="Shirato S."/>
            <person name="Slamovits C.H."/>
            <person name="Spencer D.F."/>
            <person name="Suzuki S."/>
            <person name="Worden A.Z."/>
            <person name="Zauner S."/>
            <person name="Barry K."/>
            <person name="Bell C."/>
            <person name="Bharti A.K."/>
            <person name="Crow J.A."/>
            <person name="Grimwood J."/>
            <person name="Kramer R."/>
            <person name="Lindquist E."/>
            <person name="Lucas S."/>
            <person name="Salamov A."/>
            <person name="McFadden G.I."/>
            <person name="Lane C.E."/>
            <person name="Keeling P.J."/>
            <person name="Gray M.W."/>
            <person name="Grigoriev I.V."/>
            <person name="Archibald J.M."/>
        </authorList>
    </citation>
    <scope>NUCLEOTIDE SEQUENCE</scope>
    <source>
        <strain evidence="1 3">CCMP2712</strain>
    </source>
</reference>
<name>L1IT41_GUITC</name>
<reference evidence="3" key="2">
    <citation type="submission" date="2012-11" db="EMBL/GenBank/DDBJ databases">
        <authorList>
            <person name="Kuo A."/>
            <person name="Curtis B.A."/>
            <person name="Tanifuji G."/>
            <person name="Burki F."/>
            <person name="Gruber A."/>
            <person name="Irimia M."/>
            <person name="Maruyama S."/>
            <person name="Arias M.C."/>
            <person name="Ball S.G."/>
            <person name="Gile G.H."/>
            <person name="Hirakawa Y."/>
            <person name="Hopkins J.F."/>
            <person name="Rensing S.A."/>
            <person name="Schmutz J."/>
            <person name="Symeonidi A."/>
            <person name="Elias M."/>
            <person name="Eveleigh R.J."/>
            <person name="Herman E.K."/>
            <person name="Klute M.J."/>
            <person name="Nakayama T."/>
            <person name="Obornik M."/>
            <person name="Reyes-Prieto A."/>
            <person name="Armbrust E.V."/>
            <person name="Aves S.J."/>
            <person name="Beiko R.G."/>
            <person name="Coutinho P."/>
            <person name="Dacks J.B."/>
            <person name="Durnford D.G."/>
            <person name="Fast N.M."/>
            <person name="Green B.R."/>
            <person name="Grisdale C."/>
            <person name="Hempe F."/>
            <person name="Henrissat B."/>
            <person name="Hoppner M.P."/>
            <person name="Ishida K.-I."/>
            <person name="Kim E."/>
            <person name="Koreny L."/>
            <person name="Kroth P.G."/>
            <person name="Liu Y."/>
            <person name="Malik S.-B."/>
            <person name="Maier U.G."/>
            <person name="McRose D."/>
            <person name="Mock T."/>
            <person name="Neilson J.A."/>
            <person name="Onodera N.T."/>
            <person name="Poole A.M."/>
            <person name="Pritham E.J."/>
            <person name="Richards T.A."/>
            <person name="Rocap G."/>
            <person name="Roy S.W."/>
            <person name="Sarai C."/>
            <person name="Schaack S."/>
            <person name="Shirato S."/>
            <person name="Slamovits C.H."/>
            <person name="Spencer D.F."/>
            <person name="Suzuki S."/>
            <person name="Worden A.Z."/>
            <person name="Zauner S."/>
            <person name="Barry K."/>
            <person name="Bell C."/>
            <person name="Bharti A.K."/>
            <person name="Crow J.A."/>
            <person name="Grimwood J."/>
            <person name="Kramer R."/>
            <person name="Lindquist E."/>
            <person name="Lucas S."/>
            <person name="Salamov A."/>
            <person name="McFadden G.I."/>
            <person name="Lane C.E."/>
            <person name="Keeling P.J."/>
            <person name="Gray M.W."/>
            <person name="Grigoriev I.V."/>
            <person name="Archibald J.M."/>
        </authorList>
    </citation>
    <scope>NUCLEOTIDE SEQUENCE</scope>
    <source>
        <strain evidence="3">CCMP2712</strain>
    </source>
</reference>
<dbReference type="EnsemblProtists" id="EKX39393">
    <property type="protein sequence ID" value="EKX39393"/>
    <property type="gene ID" value="GUITHDRAFT_114591"/>
</dbReference>
<dbReference type="GO" id="GO:0006950">
    <property type="term" value="P:response to stress"/>
    <property type="evidence" value="ECO:0007669"/>
    <property type="project" value="UniProtKB-ARBA"/>
</dbReference>
<dbReference type="InterPro" id="IPR011990">
    <property type="entry name" value="TPR-like_helical_dom_sf"/>
</dbReference>